<gene>
    <name evidence="2" type="ORF">B0I10_11474</name>
</gene>
<keyword evidence="1" id="KW-1133">Transmembrane helix</keyword>
<protein>
    <submittedName>
        <fullName evidence="2">Uncharacterized protein</fullName>
    </submittedName>
</protein>
<sequence>MKKIIGLFLVFVSGLIFAQKPSGIPSDTGKVDLSETSDVVLYIVIPAVVVILYFIWKKQKKNGSE</sequence>
<keyword evidence="3" id="KW-1185">Reference proteome</keyword>
<reference evidence="2 3" key="1">
    <citation type="submission" date="2018-06" db="EMBL/GenBank/DDBJ databases">
        <title>Genomic Encyclopedia of Type Strains, Phase III (KMG-III): the genomes of soil and plant-associated and newly described type strains.</title>
        <authorList>
            <person name="Whitman W."/>
        </authorList>
    </citation>
    <scope>NUCLEOTIDE SEQUENCE [LARGE SCALE GENOMIC DNA]</scope>
    <source>
        <strain evidence="2 3">CGMCC 1.12504</strain>
    </source>
</reference>
<name>A0A328WNX0_9FLAO</name>
<dbReference type="EMBL" id="QLSV01000014">
    <property type="protein sequence ID" value="RAR46856.1"/>
    <property type="molecule type" value="Genomic_DNA"/>
</dbReference>
<keyword evidence="1" id="KW-0812">Transmembrane</keyword>
<organism evidence="2 3">
    <name type="scientific">Flavobacterium lacus</name>
    <dbReference type="NCBI Taxonomy" id="1353778"/>
    <lineage>
        <taxon>Bacteria</taxon>
        <taxon>Pseudomonadati</taxon>
        <taxon>Bacteroidota</taxon>
        <taxon>Flavobacteriia</taxon>
        <taxon>Flavobacteriales</taxon>
        <taxon>Flavobacteriaceae</taxon>
        <taxon>Flavobacterium</taxon>
    </lineage>
</organism>
<feature type="transmembrane region" description="Helical" evidence="1">
    <location>
        <begin position="39"/>
        <end position="56"/>
    </location>
</feature>
<dbReference type="AlphaFoldDB" id="A0A328WNX0"/>
<evidence type="ECO:0000313" key="2">
    <source>
        <dbReference type="EMBL" id="RAR46856.1"/>
    </source>
</evidence>
<comment type="caution">
    <text evidence="2">The sequence shown here is derived from an EMBL/GenBank/DDBJ whole genome shotgun (WGS) entry which is preliminary data.</text>
</comment>
<evidence type="ECO:0000313" key="3">
    <source>
        <dbReference type="Proteomes" id="UP000249518"/>
    </source>
</evidence>
<accession>A0A328WNX0</accession>
<dbReference type="RefSeq" id="WP_112086968.1">
    <property type="nucleotide sequence ID" value="NZ_QLSV01000014.1"/>
</dbReference>
<evidence type="ECO:0000256" key="1">
    <source>
        <dbReference type="SAM" id="Phobius"/>
    </source>
</evidence>
<keyword evidence="1" id="KW-0472">Membrane</keyword>
<dbReference type="Proteomes" id="UP000249518">
    <property type="component" value="Unassembled WGS sequence"/>
</dbReference>
<proteinExistence type="predicted"/>